<accession>A0A8H7HWK5</accession>
<dbReference type="OrthoDB" id="3212311at2759"/>
<evidence type="ECO:0000256" key="2">
    <source>
        <dbReference type="SAM" id="MobiDB-lite"/>
    </source>
</evidence>
<feature type="non-terminal residue" evidence="3">
    <location>
        <position position="1395"/>
    </location>
</feature>
<dbReference type="Proteomes" id="UP000602905">
    <property type="component" value="Unassembled WGS sequence"/>
</dbReference>
<comment type="caution">
    <text evidence="3">The sequence shown here is derived from an EMBL/GenBank/DDBJ whole genome shotgun (WGS) entry which is preliminary data.</text>
</comment>
<feature type="compositionally biased region" description="Low complexity" evidence="2">
    <location>
        <begin position="740"/>
        <end position="771"/>
    </location>
</feature>
<proteinExistence type="predicted"/>
<feature type="region of interest" description="Disordered" evidence="2">
    <location>
        <begin position="1232"/>
        <end position="1258"/>
    </location>
</feature>
<evidence type="ECO:0000313" key="4">
    <source>
        <dbReference type="Proteomes" id="UP000602905"/>
    </source>
</evidence>
<organism evidence="3 4">
    <name type="scientific">Rhizoctonia solani</name>
    <dbReference type="NCBI Taxonomy" id="456999"/>
    <lineage>
        <taxon>Eukaryota</taxon>
        <taxon>Fungi</taxon>
        <taxon>Dikarya</taxon>
        <taxon>Basidiomycota</taxon>
        <taxon>Agaricomycotina</taxon>
        <taxon>Agaricomycetes</taxon>
        <taxon>Cantharellales</taxon>
        <taxon>Ceratobasidiaceae</taxon>
        <taxon>Rhizoctonia</taxon>
    </lineage>
</organism>
<protein>
    <submittedName>
        <fullName evidence="3">Uncharacterized protein</fullName>
    </submittedName>
</protein>
<name>A0A8H7HWK5_9AGAM</name>
<reference evidence="3" key="1">
    <citation type="submission" date="2020-09" db="EMBL/GenBank/DDBJ databases">
        <title>Comparative genome analyses of four rice-infecting Rhizoctonia solani isolates reveal extensive enrichment of homogalacturonan modification genes.</title>
        <authorList>
            <person name="Lee D.-Y."/>
            <person name="Jeon J."/>
            <person name="Kim K.-T."/>
            <person name="Cheong K."/>
            <person name="Song H."/>
            <person name="Choi G."/>
            <person name="Ko J."/>
            <person name="Opiyo S.O."/>
            <person name="Zuo S."/>
            <person name="Madhav S."/>
            <person name="Lee Y.-H."/>
            <person name="Wang G.-L."/>
        </authorList>
    </citation>
    <scope>NUCLEOTIDE SEQUENCE</scope>
    <source>
        <strain evidence="3">AG1-IA WGL</strain>
    </source>
</reference>
<evidence type="ECO:0000256" key="1">
    <source>
        <dbReference type="SAM" id="Coils"/>
    </source>
</evidence>
<feature type="coiled-coil region" evidence="1">
    <location>
        <begin position="668"/>
        <end position="712"/>
    </location>
</feature>
<dbReference type="Gene3D" id="1.10.287.1490">
    <property type="match status" value="1"/>
</dbReference>
<feature type="region of interest" description="Disordered" evidence="2">
    <location>
        <begin position="737"/>
        <end position="802"/>
    </location>
</feature>
<gene>
    <name evidence="3" type="ORF">RHS03_02927</name>
</gene>
<sequence length="1395" mass="151909">MSVAAGPVMDNVNHFPQVADKEALVQFWRSGFEYLAQGIAAHHNITRATRIYEAYSHRGTSDGPPPPALDAQIASQKENLESSILALAELAASGLVQPKISHQVHTSPLLETRVVALEGQMKELLAIVQPLSAKLGVLDGNVARIDSSVNSIEKRANATTTHLDDRHKQLEERIGELSAQVSSPQPTQVLQHDQVNKRLELVEEKIQSSQGELEKQERQIMSMDTKIAVLEGTRSRVDAQGTTLVLLDSKITGLQNDAIDIRTNMKSLLTLAPEVNDLLSVPVKIEQTGQDIKNLREQQETIASQLTSFETSLGLMEQRLEQTNKETSGSLDSSSADVSALQSLKEHASSLIELPGTLDQLRASVAELAPLKLYSQDLTAVAGKSSQLLELISHNERVQDDINQIRSKLARCSKDMADAKKETAENARLLDEKVASLSSTNQAIQEELLGANNKMAQFGLDFKTIKAESQVISARINGIDAKLKANQVTAQWSQEQIQAMRADVAYLEPLKEQREALLLLSGRTEALMPLSVKFGSPEFQTLLKKAEEADATTDTARKLVAEVVNVCRDLQQRLNRVEPHVNQLESDISGALEKLTGLQNTSDATECQVKDMVGSLQQVQNEVSSLVTFKIDTQKVLENSTSNLSPNEEIQVLKKTHASDITPMKGEIKKLKSTSSALRKDVDDAKGKITPLLALQQQLQEYQDGITKLEERVRKLEPPLTVRIPGQTGASAVAQAFNTAGSSSKSGSRKANASGPRKSSNTQSQQSSQSQPPKVTLPESQVETEVQSSSLASGGSSKPAHATDDLAALIDRVKRTEKEVTNLSHSFSKSKAKLGELEDSVNGVDQQMTMVQGTLNENSIALKLIETEFANLKADNTTKLREIDTKQARTVTLIDAAQELKDDATTKLKAMETTMGKLAQLKEYTGAIVALVEPVPASPSSHASSGTPESRFARLERMSNSATKELININGWVQWADGEVRNYKTLNGEIKALGRHVRELAGSIATMNPLSASLTERAPELLGLLERPAGQASDSIQPTPRQPEGVARFGARMKTLEEQIHTLRTAQPKLQEDLDKVTSQVGEIAPLITKVAKPFVDHVKPLLSLVPLSSHVSSLILLVDQVPQLHASIQSLSDRVDAAASTAASSAQVPVDPGPASQLRSPVTDREVSPAEQSTDNTVVFVPATSERRRNKRRRTEEMLESFESRIDGIQGELDGVSDDVKMLCTEQAKARRRTNVQPAEALPSQSLEPGEVTGTSSKMSEDLDMLMDTLRDLFEGKGTWPERIDLVLGKQWAQVLQSPQCRTAAGASMTISKIHEEIEVLKLAIEAHGSGTTASPSAIDAAHIAWGETFTKQVMTDIGKEQAQFRTELEEVISRALLPVRKVFKALKDTSSDL</sequence>
<feature type="coiled-coil region" evidence="1">
    <location>
        <begin position="192"/>
        <end position="233"/>
    </location>
</feature>
<feature type="compositionally biased region" description="Polar residues" evidence="2">
    <location>
        <begin position="1244"/>
        <end position="1258"/>
    </location>
</feature>
<keyword evidence="1" id="KW-0175">Coiled coil</keyword>
<feature type="compositionally biased region" description="Low complexity" evidence="2">
    <location>
        <begin position="779"/>
        <end position="797"/>
    </location>
</feature>
<feature type="region of interest" description="Disordered" evidence="2">
    <location>
        <begin position="1144"/>
        <end position="1174"/>
    </location>
</feature>
<feature type="coiled-coil region" evidence="1">
    <location>
        <begin position="395"/>
        <end position="422"/>
    </location>
</feature>
<dbReference type="EMBL" id="JACYCD010000048">
    <property type="protein sequence ID" value="KAF8709047.1"/>
    <property type="molecule type" value="Genomic_DNA"/>
</dbReference>
<evidence type="ECO:0000313" key="3">
    <source>
        <dbReference type="EMBL" id="KAF8709047.1"/>
    </source>
</evidence>
<dbReference type="PANTHER" id="PTHR18937">
    <property type="entry name" value="STRUCTURAL MAINTENANCE OF CHROMOSOMES SMC FAMILY MEMBER"/>
    <property type="match status" value="1"/>
</dbReference>